<dbReference type="OrthoDB" id="9806579at2"/>
<evidence type="ECO:0000313" key="1">
    <source>
        <dbReference type="EMBL" id="QEV21914.1"/>
    </source>
</evidence>
<evidence type="ECO:0008006" key="3">
    <source>
        <dbReference type="Google" id="ProtNLM"/>
    </source>
</evidence>
<dbReference type="AlphaFoldDB" id="A0A5J6HST4"/>
<protein>
    <recommendedName>
        <fullName evidence="3">Chorismate-utilising enzyme C-terminal domain-containing protein</fullName>
    </recommendedName>
</protein>
<dbReference type="SUPFAM" id="SSF56322">
    <property type="entry name" value="ADC synthase"/>
    <property type="match status" value="1"/>
</dbReference>
<dbReference type="Gene3D" id="3.60.120.10">
    <property type="entry name" value="Anthranilate synthase"/>
    <property type="match status" value="1"/>
</dbReference>
<gene>
    <name evidence="1" type="ORF">CP975_34330</name>
</gene>
<dbReference type="RefSeq" id="WP_150477721.1">
    <property type="nucleotide sequence ID" value="NZ_CP023695.1"/>
</dbReference>
<sequence>MIALRCGMLGEQGLRLYAGGGILPVHRPGAEHAETPRKLSALLSVLTPAHP</sequence>
<dbReference type="KEGG" id="salw:CP975_34330"/>
<evidence type="ECO:0000313" key="2">
    <source>
        <dbReference type="Proteomes" id="UP000326553"/>
    </source>
</evidence>
<dbReference type="EMBL" id="CP023695">
    <property type="protein sequence ID" value="QEV21914.1"/>
    <property type="molecule type" value="Genomic_DNA"/>
</dbReference>
<organism evidence="1 2">
    <name type="scientific">Streptomyces alboniger</name>
    <dbReference type="NCBI Taxonomy" id="132473"/>
    <lineage>
        <taxon>Bacteria</taxon>
        <taxon>Bacillati</taxon>
        <taxon>Actinomycetota</taxon>
        <taxon>Actinomycetes</taxon>
        <taxon>Kitasatosporales</taxon>
        <taxon>Streptomycetaceae</taxon>
        <taxon>Streptomyces</taxon>
        <taxon>Streptomyces aurantiacus group</taxon>
    </lineage>
</organism>
<proteinExistence type="predicted"/>
<keyword evidence="2" id="KW-1185">Reference proteome</keyword>
<dbReference type="Proteomes" id="UP000326553">
    <property type="component" value="Chromosome"/>
</dbReference>
<dbReference type="InterPro" id="IPR005801">
    <property type="entry name" value="ADC_synthase"/>
</dbReference>
<accession>A0A5J6HST4</accession>
<name>A0A5J6HST4_STRAD</name>
<reference evidence="1 2" key="1">
    <citation type="submission" date="2017-09" db="EMBL/GenBank/DDBJ databases">
        <authorList>
            <person name="Lee N."/>
            <person name="Cho B.-K."/>
        </authorList>
    </citation>
    <scope>NUCLEOTIDE SEQUENCE [LARGE SCALE GENOMIC DNA]</scope>
    <source>
        <strain evidence="1 2">ATCC 12461</strain>
    </source>
</reference>